<reference evidence="4 6" key="3">
    <citation type="submission" date="2020-12" db="EMBL/GenBank/DDBJ databases">
        <title>Draft genome sequences of nine environmental bacterial isolates colonizing plastic.</title>
        <authorList>
            <person name="Borre I."/>
            <person name="Sonnenschein E.C."/>
        </authorList>
    </citation>
    <scope>NUCLEOTIDE SEQUENCE [LARGE SCALE GENOMIC DNA]</scope>
    <source>
        <strain evidence="4 6">IB30</strain>
    </source>
</reference>
<comment type="caution">
    <text evidence="3">The sequence shown here is derived from an EMBL/GenBank/DDBJ whole genome shotgun (WGS) entry which is preliminary data.</text>
</comment>
<dbReference type="EMBL" id="JAEILT010000004">
    <property type="protein sequence ID" value="MBJ2135643.1"/>
    <property type="molecule type" value="Genomic_DNA"/>
</dbReference>
<feature type="compositionally biased region" description="Basic and acidic residues" evidence="1">
    <location>
        <begin position="120"/>
        <end position="132"/>
    </location>
</feature>
<organism evidence="3 5">
    <name type="scientific">Paraglaciecola chathamensis</name>
    <dbReference type="NCBI Taxonomy" id="368405"/>
    <lineage>
        <taxon>Bacteria</taxon>
        <taxon>Pseudomonadati</taxon>
        <taxon>Pseudomonadota</taxon>
        <taxon>Gammaproteobacteria</taxon>
        <taxon>Alteromonadales</taxon>
        <taxon>Alteromonadaceae</taxon>
        <taxon>Paraglaciecola</taxon>
    </lineage>
</organism>
<feature type="signal peptide" evidence="2">
    <location>
        <begin position="1"/>
        <end position="23"/>
    </location>
</feature>
<keyword evidence="2" id="KW-0732">Signal</keyword>
<gene>
    <name evidence="3" type="ORF">GCM10011274_08040</name>
    <name evidence="4" type="ORF">JEU11_04180</name>
</gene>
<feature type="region of interest" description="Disordered" evidence="1">
    <location>
        <begin position="120"/>
        <end position="146"/>
    </location>
</feature>
<evidence type="ECO:0000313" key="5">
    <source>
        <dbReference type="Proteomes" id="UP000622604"/>
    </source>
</evidence>
<feature type="chain" id="PRO_5034653836" evidence="2">
    <location>
        <begin position="24"/>
        <end position="146"/>
    </location>
</feature>
<protein>
    <submittedName>
        <fullName evidence="3">Uncharacterized protein</fullName>
    </submittedName>
</protein>
<reference evidence="3" key="1">
    <citation type="journal article" date="2014" name="Int. J. Syst. Evol. Microbiol.">
        <title>Complete genome sequence of Corynebacterium casei LMG S-19264T (=DSM 44701T), isolated from a smear-ripened cheese.</title>
        <authorList>
            <consortium name="US DOE Joint Genome Institute (JGI-PGF)"/>
            <person name="Walter F."/>
            <person name="Albersmeier A."/>
            <person name="Kalinowski J."/>
            <person name="Ruckert C."/>
        </authorList>
    </citation>
    <scope>NUCLEOTIDE SEQUENCE</scope>
    <source>
        <strain evidence="3">KCTC 32337</strain>
    </source>
</reference>
<dbReference type="EMBL" id="BMZC01000002">
    <property type="protein sequence ID" value="GGZ52440.1"/>
    <property type="molecule type" value="Genomic_DNA"/>
</dbReference>
<evidence type="ECO:0000313" key="3">
    <source>
        <dbReference type="EMBL" id="GGZ52440.1"/>
    </source>
</evidence>
<dbReference type="AlphaFoldDB" id="A0A8H9IAL3"/>
<reference evidence="3" key="2">
    <citation type="submission" date="2020-09" db="EMBL/GenBank/DDBJ databases">
        <authorList>
            <person name="Sun Q."/>
            <person name="Kim S."/>
        </authorList>
    </citation>
    <scope>NUCLEOTIDE SEQUENCE</scope>
    <source>
        <strain evidence="3">KCTC 32337</strain>
    </source>
</reference>
<dbReference type="RefSeq" id="WP_007990302.1">
    <property type="nucleotide sequence ID" value="NZ_BMZC01000002.1"/>
</dbReference>
<evidence type="ECO:0000256" key="1">
    <source>
        <dbReference type="SAM" id="MobiDB-lite"/>
    </source>
</evidence>
<accession>A0A8H9IAL3</accession>
<dbReference type="Proteomes" id="UP000649232">
    <property type="component" value="Unassembled WGS sequence"/>
</dbReference>
<feature type="compositionally biased region" description="Polar residues" evidence="1">
    <location>
        <begin position="133"/>
        <end position="146"/>
    </location>
</feature>
<evidence type="ECO:0000313" key="4">
    <source>
        <dbReference type="EMBL" id="MBJ2135643.1"/>
    </source>
</evidence>
<name>A0A8H9IAL3_9ALTE</name>
<dbReference type="Proteomes" id="UP000622604">
    <property type="component" value="Unassembled WGS sequence"/>
</dbReference>
<evidence type="ECO:0000313" key="6">
    <source>
        <dbReference type="Proteomes" id="UP000649232"/>
    </source>
</evidence>
<sequence>MKSIKKALLIGTLALSISTIALAQESSYTYGTVWEAHGIRVLPGQFENYMDHLAGSWKDVYEFAKKEGHVVDYHVLATNHAREGEPDLILVVEYKDYIKTAEYEAFQKKIDEMLSTNERQADKEFGDRESMRKTLSSSQYHELNLK</sequence>
<evidence type="ECO:0000256" key="2">
    <source>
        <dbReference type="SAM" id="SignalP"/>
    </source>
</evidence>
<proteinExistence type="predicted"/>